<proteinExistence type="predicted"/>
<evidence type="ECO:0000313" key="2">
    <source>
        <dbReference type="Proteomes" id="UP000255529"/>
    </source>
</evidence>
<protein>
    <submittedName>
        <fullName evidence="1">Transposase and inactivated derivatives</fullName>
    </submittedName>
</protein>
<organism evidence="1 2">
    <name type="scientific">Serratia quinivorans</name>
    <dbReference type="NCBI Taxonomy" id="137545"/>
    <lineage>
        <taxon>Bacteria</taxon>
        <taxon>Pseudomonadati</taxon>
        <taxon>Pseudomonadota</taxon>
        <taxon>Gammaproteobacteria</taxon>
        <taxon>Enterobacterales</taxon>
        <taxon>Yersiniaceae</taxon>
        <taxon>Serratia</taxon>
    </lineage>
</organism>
<dbReference type="AlphaFoldDB" id="A0A380B146"/>
<dbReference type="PANTHER" id="PTHR47751:SF1">
    <property type="entry name" value="SUPERFAMILY HYDROLASE, PUTATIVE (AFU_ORTHOLOGUE AFUA_2G16580)-RELATED"/>
    <property type="match status" value="1"/>
</dbReference>
<accession>A0A380B146</accession>
<reference evidence="1 2" key="1">
    <citation type="submission" date="2018-06" db="EMBL/GenBank/DDBJ databases">
        <authorList>
            <consortium name="Pathogen Informatics"/>
            <person name="Doyle S."/>
        </authorList>
    </citation>
    <scope>NUCLEOTIDE SEQUENCE [LARGE SCALE GENOMIC DNA]</scope>
    <source>
        <strain evidence="1 2">NCTC11544</strain>
    </source>
</reference>
<sequence length="102" mass="11225">MSNGADNFYQSNKVTQQKVTFKNQYQMNVVGNLFMPKGMEQNAKNPAIVVGHPMGAVKEQSSNLYAQKLAEQGFVTLAIDLSFWGESDGKTRSSDFSGNLRG</sequence>
<dbReference type="Gene3D" id="3.40.50.1820">
    <property type="entry name" value="alpha/beta hydrolase"/>
    <property type="match status" value="1"/>
</dbReference>
<dbReference type="InterPro" id="IPR029058">
    <property type="entry name" value="AB_hydrolase_fold"/>
</dbReference>
<dbReference type="PANTHER" id="PTHR47751">
    <property type="entry name" value="SUPERFAMILY HYDROLASE, PUTATIVE (AFU_ORTHOLOGUE AFUA_2G16580)-RELATED"/>
    <property type="match status" value="1"/>
</dbReference>
<dbReference type="SUPFAM" id="SSF53474">
    <property type="entry name" value="alpha/beta-Hydrolases"/>
    <property type="match status" value="1"/>
</dbReference>
<evidence type="ECO:0000313" key="1">
    <source>
        <dbReference type="EMBL" id="SUI90591.1"/>
    </source>
</evidence>
<gene>
    <name evidence="1" type="ORF">NCTC11544_05292</name>
</gene>
<dbReference type="Proteomes" id="UP000255529">
    <property type="component" value="Unassembled WGS sequence"/>
</dbReference>
<dbReference type="EMBL" id="UGYN01000002">
    <property type="protein sequence ID" value="SUI90591.1"/>
    <property type="molecule type" value="Genomic_DNA"/>
</dbReference>
<dbReference type="InterPro" id="IPR051411">
    <property type="entry name" value="Polyketide_trans_af380"/>
</dbReference>
<name>A0A380B146_9GAMM</name>